<dbReference type="GO" id="GO:0006450">
    <property type="term" value="P:regulation of translational fidelity"/>
    <property type="evidence" value="ECO:0007669"/>
    <property type="project" value="InterPro"/>
</dbReference>
<evidence type="ECO:0000256" key="2">
    <source>
        <dbReference type="SAM" id="MobiDB-lite"/>
    </source>
</evidence>
<keyword evidence="5" id="KW-1185">Reference proteome</keyword>
<evidence type="ECO:0000313" key="5">
    <source>
        <dbReference type="Proteomes" id="UP000274922"/>
    </source>
</evidence>
<dbReference type="GO" id="GO:0051083">
    <property type="term" value="P:'de novo' cotranslational protein folding"/>
    <property type="evidence" value="ECO:0007669"/>
    <property type="project" value="InterPro"/>
</dbReference>
<dbReference type="Gene3D" id="1.10.287.110">
    <property type="entry name" value="DnaJ domain"/>
    <property type="match status" value="1"/>
</dbReference>
<dbReference type="SMART" id="SM00271">
    <property type="entry name" value="DnaJ"/>
    <property type="match status" value="1"/>
</dbReference>
<dbReference type="EMBL" id="ML014111">
    <property type="protein sequence ID" value="RKP04294.1"/>
    <property type="molecule type" value="Genomic_DNA"/>
</dbReference>
<dbReference type="STRING" id="1555241.A0A4P9XFF3"/>
<sequence length="315" mass="36334">MQSFNVTLPAVPADWKPSEEEGQTFSYGQRLANFGTCSLEAVGPRYANLVKRTQLGRTLVEELELEAALREADQAGASDLPDEPESAELLRSDPRNWKKQDHYAVLGLSALRWNATEEDIKNAYRRKVLKHHPDKRAQAQDGPVNDDFFKCIQKAWEVMSNTTTRRQWDSCDPKFVESVPPAKPKGDWYKVYGPIFEREAHFSTKQPVPLLGGPDATREQVESFYNFWLSFSSWRSFEMRDKDDGHAADNRDEKRWMDKQNRANRTKLKREDVARRNKIVEQAMKLDERVVKYRKEAREEEAAAKRAAKAARRGG</sequence>
<dbReference type="CDD" id="cd06257">
    <property type="entry name" value="DnaJ"/>
    <property type="match status" value="1"/>
</dbReference>
<dbReference type="SUPFAM" id="SSF46565">
    <property type="entry name" value="Chaperone J-domain"/>
    <property type="match status" value="1"/>
</dbReference>
<feature type="compositionally biased region" description="Basic and acidic residues" evidence="2">
    <location>
        <begin position="242"/>
        <end position="261"/>
    </location>
</feature>
<dbReference type="GO" id="GO:0043022">
    <property type="term" value="F:ribosome binding"/>
    <property type="evidence" value="ECO:0007669"/>
    <property type="project" value="InterPro"/>
</dbReference>
<name>A0A4P9XFF3_9FUNG</name>
<evidence type="ECO:0000256" key="1">
    <source>
        <dbReference type="SAM" id="Coils"/>
    </source>
</evidence>
<gene>
    <name evidence="4" type="ORF">CXG81DRAFT_8426</name>
</gene>
<dbReference type="GO" id="GO:0030544">
    <property type="term" value="F:Hsp70 protein binding"/>
    <property type="evidence" value="ECO:0007669"/>
    <property type="project" value="InterPro"/>
</dbReference>
<dbReference type="Proteomes" id="UP000274922">
    <property type="component" value="Unassembled WGS sequence"/>
</dbReference>
<dbReference type="Pfam" id="PF21884">
    <property type="entry name" value="ZUO1-like_ZHD"/>
    <property type="match status" value="1"/>
</dbReference>
<protein>
    <recommendedName>
        <fullName evidence="3">J domain-containing protein</fullName>
    </recommendedName>
</protein>
<dbReference type="OrthoDB" id="1690618at2759"/>
<proteinExistence type="predicted"/>
<dbReference type="GO" id="GO:0005829">
    <property type="term" value="C:cytosol"/>
    <property type="evidence" value="ECO:0007669"/>
    <property type="project" value="TreeGrafter"/>
</dbReference>
<reference evidence="5" key="1">
    <citation type="journal article" date="2018" name="Nat. Microbiol.">
        <title>Leveraging single-cell genomics to expand the fungal tree of life.</title>
        <authorList>
            <person name="Ahrendt S.R."/>
            <person name="Quandt C.A."/>
            <person name="Ciobanu D."/>
            <person name="Clum A."/>
            <person name="Salamov A."/>
            <person name="Andreopoulos B."/>
            <person name="Cheng J.F."/>
            <person name="Woyke T."/>
            <person name="Pelin A."/>
            <person name="Henrissat B."/>
            <person name="Reynolds N.K."/>
            <person name="Benny G.L."/>
            <person name="Smith M.E."/>
            <person name="James T.Y."/>
            <person name="Grigoriev I.V."/>
        </authorList>
    </citation>
    <scope>NUCLEOTIDE SEQUENCE [LARGE SCALE GENOMIC DNA]</scope>
    <source>
        <strain evidence="5">ATCC 52028</strain>
    </source>
</reference>
<dbReference type="AlphaFoldDB" id="A0A4P9XFF3"/>
<dbReference type="PRINTS" id="PR00625">
    <property type="entry name" value="JDOMAIN"/>
</dbReference>
<evidence type="ECO:0000313" key="4">
    <source>
        <dbReference type="EMBL" id="RKP04294.1"/>
    </source>
</evidence>
<dbReference type="InterPro" id="IPR001623">
    <property type="entry name" value="DnaJ_domain"/>
</dbReference>
<feature type="domain" description="J" evidence="3">
    <location>
        <begin position="101"/>
        <end position="172"/>
    </location>
</feature>
<dbReference type="InterPro" id="IPR036869">
    <property type="entry name" value="J_dom_sf"/>
</dbReference>
<accession>A0A4P9XFF3</accession>
<feature type="region of interest" description="Disordered" evidence="2">
    <location>
        <begin position="242"/>
        <end position="267"/>
    </location>
</feature>
<feature type="coiled-coil region" evidence="1">
    <location>
        <begin position="283"/>
        <end position="310"/>
    </location>
</feature>
<feature type="non-terminal residue" evidence="4">
    <location>
        <position position="315"/>
    </location>
</feature>
<dbReference type="PANTHER" id="PTHR43999">
    <property type="entry name" value="DNAJ HOMOLOG SUBFAMILY C MEMBER 2"/>
    <property type="match status" value="1"/>
</dbReference>
<evidence type="ECO:0000259" key="3">
    <source>
        <dbReference type="PROSITE" id="PS50076"/>
    </source>
</evidence>
<dbReference type="PROSITE" id="PS50076">
    <property type="entry name" value="DNAJ_2"/>
    <property type="match status" value="1"/>
</dbReference>
<dbReference type="PANTHER" id="PTHR43999:SF1">
    <property type="entry name" value="DNAJ HOMOLOG SUBFAMILY C MEMBER 2"/>
    <property type="match status" value="1"/>
</dbReference>
<dbReference type="InterPro" id="IPR044634">
    <property type="entry name" value="Zuotin/DnaJC2"/>
</dbReference>
<organism evidence="4 5">
    <name type="scientific">Caulochytrium protostelioides</name>
    <dbReference type="NCBI Taxonomy" id="1555241"/>
    <lineage>
        <taxon>Eukaryota</taxon>
        <taxon>Fungi</taxon>
        <taxon>Fungi incertae sedis</taxon>
        <taxon>Chytridiomycota</taxon>
        <taxon>Chytridiomycota incertae sedis</taxon>
        <taxon>Chytridiomycetes</taxon>
        <taxon>Caulochytriales</taxon>
        <taxon>Caulochytriaceae</taxon>
        <taxon>Caulochytrium</taxon>
    </lineage>
</organism>
<keyword evidence="1" id="KW-0175">Coiled coil</keyword>
<dbReference type="Pfam" id="PF00226">
    <property type="entry name" value="DnaJ"/>
    <property type="match status" value="1"/>
</dbReference>
<dbReference type="InterPro" id="IPR054076">
    <property type="entry name" value="ZUO1-like_ZHD"/>
</dbReference>